<dbReference type="Pfam" id="PF02321">
    <property type="entry name" value="OEP"/>
    <property type="match status" value="2"/>
</dbReference>
<sequence length="495" mass="53803">MRSILPRALTGAALALALVGCAVGPDYERPEVTLPEAWPEAIGEQMDKDYSDAEFWWEMFEDPLLDRLVREALENNLDAEIAAARVVQARAVLGLSRAEQFPRLDGEAEVLRENPGRGDDPETEITIAAVLSYEVDLWGRLARANQAARARLLNAAFTRDALRLAVVSDVVSTYFDYRATREQIETTEATIQSQTEALELERSRRESGATTDLTVRQAQAELETSRASLPGLQADADQQRRALAVLVGEIGAVIDGLDGLGDEGLEALPETLSGLPHSVPSDLITRRPDIRAAETRLIAANADIGVARAEWLPSLNLAALFGQEASGVSQLASGDSAIWELLVGSTVPLLDFGRRQATIDEVEAEYAIAELEYRLAIQEALVEVGNAWSVLNAAHERVEARQREMRARIEVLDLAERRYLGGFVGYLEVLDARRALLDASLTLTEASRDRLAATATLFRALGGGWDSAAIPSDVLEDGDPDDAKEEAVTPADPDD</sequence>
<feature type="chain" id="PRO_5002553903" evidence="2">
    <location>
        <begin position="23"/>
        <end position="495"/>
    </location>
</feature>
<feature type="region of interest" description="Disordered" evidence="3">
    <location>
        <begin position="471"/>
        <end position="495"/>
    </location>
</feature>
<dbReference type="InterPro" id="IPR003423">
    <property type="entry name" value="OMP_efflux"/>
</dbReference>
<evidence type="ECO:0000256" key="1">
    <source>
        <dbReference type="ARBA" id="ARBA00007613"/>
    </source>
</evidence>
<dbReference type="RefSeq" id="WP_047251440.1">
    <property type="nucleotide sequence ID" value="NZ_CP011367.1"/>
</dbReference>
<keyword evidence="2" id="KW-0732">Signal</keyword>
<keyword evidence="2" id="KW-0812">Transmembrane</keyword>
<proteinExistence type="inferred from homology"/>
<dbReference type="PANTHER" id="PTHR30203">
    <property type="entry name" value="OUTER MEMBRANE CATION EFFLUX PROTEIN"/>
    <property type="match status" value="1"/>
</dbReference>
<comment type="subcellular location">
    <subcellularLocation>
        <location evidence="2">Cell outer membrane</location>
        <topology evidence="2">Lipid-anchor</topology>
    </subcellularLocation>
</comment>
<dbReference type="PATRIC" id="fig|106634.4.peg.1890"/>
<dbReference type="Gene3D" id="2.20.200.10">
    <property type="entry name" value="Outer membrane efflux proteins (OEP)"/>
    <property type="match status" value="1"/>
</dbReference>
<dbReference type="PANTHER" id="PTHR30203:SF29">
    <property type="entry name" value="PROTEIN CYAE"/>
    <property type="match status" value="1"/>
</dbReference>
<dbReference type="InterPro" id="IPR010131">
    <property type="entry name" value="MdtP/NodT-like"/>
</dbReference>
<dbReference type="PROSITE" id="PS51257">
    <property type="entry name" value="PROKAR_LIPOPROTEIN"/>
    <property type="match status" value="1"/>
</dbReference>
<keyword evidence="2" id="KW-0472">Membrane</keyword>
<dbReference type="GO" id="GO:0015562">
    <property type="term" value="F:efflux transmembrane transporter activity"/>
    <property type="evidence" value="ECO:0007669"/>
    <property type="project" value="InterPro"/>
</dbReference>
<keyword evidence="2" id="KW-0449">Lipoprotein</keyword>
<keyword evidence="5" id="KW-1185">Reference proteome</keyword>
<dbReference type="EMBL" id="CP011367">
    <property type="protein sequence ID" value="AKJ95525.1"/>
    <property type="molecule type" value="Genomic_DNA"/>
</dbReference>
<accession>A0A0G3G2S3</accession>
<gene>
    <name evidence="4" type="ORF">TVD_09230</name>
</gene>
<evidence type="ECO:0000313" key="4">
    <source>
        <dbReference type="EMBL" id="AKJ95525.1"/>
    </source>
</evidence>
<dbReference type="KEGG" id="tvr:TVD_09230"/>
<comment type="similarity">
    <text evidence="1 2">Belongs to the outer membrane factor (OMF) (TC 1.B.17) family.</text>
</comment>
<dbReference type="GO" id="GO:0009279">
    <property type="term" value="C:cell outer membrane"/>
    <property type="evidence" value="ECO:0007669"/>
    <property type="project" value="UniProtKB-SubCell"/>
</dbReference>
<keyword evidence="2" id="KW-0564">Palmitate</keyword>
<protein>
    <submittedName>
        <fullName evidence="4">Transporter</fullName>
    </submittedName>
</protein>
<dbReference type="Gene3D" id="1.20.1600.10">
    <property type="entry name" value="Outer membrane efflux proteins (OEP)"/>
    <property type="match status" value="1"/>
</dbReference>
<dbReference type="NCBIfam" id="TIGR01845">
    <property type="entry name" value="outer_NodT"/>
    <property type="match status" value="1"/>
</dbReference>
<reference evidence="4 5" key="1">
    <citation type="submission" date="2015-04" db="EMBL/GenBank/DDBJ databases">
        <title>Complete Sequence for the Genome of the Thioalkalivibrio versutus D301.</title>
        <authorList>
            <person name="Mu T."/>
            <person name="Zhou J."/>
            <person name="Xu X."/>
        </authorList>
    </citation>
    <scope>NUCLEOTIDE SEQUENCE [LARGE SCALE GENOMIC DNA]</scope>
    <source>
        <strain evidence="4 5">D301</strain>
    </source>
</reference>
<feature type="signal peptide" evidence="2">
    <location>
        <begin position="1"/>
        <end position="22"/>
    </location>
</feature>
<evidence type="ECO:0000256" key="3">
    <source>
        <dbReference type="SAM" id="MobiDB-lite"/>
    </source>
</evidence>
<feature type="compositionally biased region" description="Acidic residues" evidence="3">
    <location>
        <begin position="474"/>
        <end position="484"/>
    </location>
</feature>
<dbReference type="STRING" id="106634.TVD_09230"/>
<evidence type="ECO:0000313" key="5">
    <source>
        <dbReference type="Proteomes" id="UP000064201"/>
    </source>
</evidence>
<keyword evidence="2" id="KW-1134">Transmembrane beta strand</keyword>
<name>A0A0G3G2S3_9GAMM</name>
<dbReference type="OrthoDB" id="9770517at2"/>
<dbReference type="AlphaFoldDB" id="A0A0G3G2S3"/>
<organism evidence="4 5">
    <name type="scientific">Thioalkalivibrio versutus</name>
    <dbReference type="NCBI Taxonomy" id="106634"/>
    <lineage>
        <taxon>Bacteria</taxon>
        <taxon>Pseudomonadati</taxon>
        <taxon>Pseudomonadota</taxon>
        <taxon>Gammaproteobacteria</taxon>
        <taxon>Chromatiales</taxon>
        <taxon>Ectothiorhodospiraceae</taxon>
        <taxon>Thioalkalivibrio</taxon>
    </lineage>
</organism>
<evidence type="ECO:0000256" key="2">
    <source>
        <dbReference type="RuleBase" id="RU362097"/>
    </source>
</evidence>
<dbReference type="Proteomes" id="UP000064201">
    <property type="component" value="Chromosome"/>
</dbReference>
<dbReference type="SUPFAM" id="SSF56954">
    <property type="entry name" value="Outer membrane efflux proteins (OEP)"/>
    <property type="match status" value="1"/>
</dbReference>